<keyword evidence="2 8" id="KW-0963">Cytoplasm</keyword>
<evidence type="ECO:0000256" key="4">
    <source>
        <dbReference type="ARBA" id="ARBA00022694"/>
    </source>
</evidence>
<dbReference type="Pfam" id="PF09179">
    <property type="entry name" value="TilS"/>
    <property type="match status" value="1"/>
</dbReference>
<dbReference type="SUPFAM" id="SSF52402">
    <property type="entry name" value="Adenine nucleotide alpha hydrolases-like"/>
    <property type="match status" value="1"/>
</dbReference>
<dbReference type="AlphaFoldDB" id="A0A653DYC6"/>
<dbReference type="Gene3D" id="3.40.50.620">
    <property type="entry name" value="HUPs"/>
    <property type="match status" value="1"/>
</dbReference>
<comment type="domain">
    <text evidence="8">The N-terminal region contains the highly conserved SGGXDS motif, predicted to be a P-loop motif involved in ATP binding.</text>
</comment>
<dbReference type="InterPro" id="IPR015262">
    <property type="entry name" value="tRNA_Ile_lys_synt_subst-bd"/>
</dbReference>
<dbReference type="RefSeq" id="WP_150547393.1">
    <property type="nucleotide sequence ID" value="NZ_LR215729.2"/>
</dbReference>
<feature type="domain" description="Lysidine-tRNA(Ile) synthetase C-terminal" evidence="9">
    <location>
        <begin position="359"/>
        <end position="427"/>
    </location>
</feature>
<evidence type="ECO:0000256" key="1">
    <source>
        <dbReference type="ARBA" id="ARBA00004496"/>
    </source>
</evidence>
<comment type="function">
    <text evidence="8">Ligates lysine onto the cytidine present at position 34 of the AUA codon-specific tRNA(Ile) that contains the anticodon CAU, in an ATP-dependent manner. Cytidine is converted to lysidine, thus changing the amino acid specificity of the tRNA from methionine to isoleucine.</text>
</comment>
<comment type="catalytic activity">
    <reaction evidence="7 8">
        <text>cytidine(34) in tRNA(Ile2) + L-lysine + ATP = lysidine(34) in tRNA(Ile2) + AMP + diphosphate + H(+)</text>
        <dbReference type="Rhea" id="RHEA:43744"/>
        <dbReference type="Rhea" id="RHEA-COMP:10625"/>
        <dbReference type="Rhea" id="RHEA-COMP:10670"/>
        <dbReference type="ChEBI" id="CHEBI:15378"/>
        <dbReference type="ChEBI" id="CHEBI:30616"/>
        <dbReference type="ChEBI" id="CHEBI:32551"/>
        <dbReference type="ChEBI" id="CHEBI:33019"/>
        <dbReference type="ChEBI" id="CHEBI:82748"/>
        <dbReference type="ChEBI" id="CHEBI:83665"/>
        <dbReference type="ChEBI" id="CHEBI:456215"/>
        <dbReference type="EC" id="6.3.4.19"/>
    </reaction>
</comment>
<dbReference type="InterPro" id="IPR012795">
    <property type="entry name" value="tRNA_Ile_lys_synt_N"/>
</dbReference>
<dbReference type="Pfam" id="PF11734">
    <property type="entry name" value="TilS_C"/>
    <property type="match status" value="1"/>
</dbReference>
<evidence type="ECO:0000256" key="6">
    <source>
        <dbReference type="ARBA" id="ARBA00022840"/>
    </source>
</evidence>
<dbReference type="Pfam" id="PF01171">
    <property type="entry name" value="ATP_bind_3"/>
    <property type="match status" value="1"/>
</dbReference>
<dbReference type="InterPro" id="IPR012094">
    <property type="entry name" value="tRNA_Ile_lys_synt"/>
</dbReference>
<keyword evidence="3 8" id="KW-0436">Ligase</keyword>
<reference evidence="10" key="1">
    <citation type="submission" date="2019-02" db="EMBL/GenBank/DDBJ databases">
        <authorList>
            <consortium name="Genoscope - CEA"/>
            <person name="William W."/>
        </authorList>
    </citation>
    <scope>NUCLEOTIDE SEQUENCE [LARGE SCALE GENOMIC DNA]</scope>
    <source>
        <strain evidence="10">YSy11</strain>
    </source>
</reference>
<evidence type="ECO:0000313" key="10">
    <source>
        <dbReference type="EMBL" id="VEV95386.1"/>
    </source>
</evidence>
<dbReference type="GO" id="GO:0006400">
    <property type="term" value="P:tRNA modification"/>
    <property type="evidence" value="ECO:0007669"/>
    <property type="project" value="UniProtKB-UniRule"/>
</dbReference>
<dbReference type="NCBIfam" id="TIGR02432">
    <property type="entry name" value="lysidine_TilS_N"/>
    <property type="match status" value="1"/>
</dbReference>
<dbReference type="GO" id="GO:0005737">
    <property type="term" value="C:cytoplasm"/>
    <property type="evidence" value="ECO:0007669"/>
    <property type="project" value="UniProtKB-SubCell"/>
</dbReference>
<name>A0A653DYC6_9PSED</name>
<dbReference type="EMBL" id="LR215729">
    <property type="protein sequence ID" value="VEV95386.1"/>
    <property type="molecule type" value="Genomic_DNA"/>
</dbReference>
<keyword evidence="4 8" id="KW-0819">tRNA processing</keyword>
<evidence type="ECO:0000259" key="9">
    <source>
        <dbReference type="SMART" id="SM00977"/>
    </source>
</evidence>
<dbReference type="InterPro" id="IPR014729">
    <property type="entry name" value="Rossmann-like_a/b/a_fold"/>
</dbReference>
<dbReference type="CDD" id="cd01992">
    <property type="entry name" value="TilS_N"/>
    <property type="match status" value="1"/>
</dbReference>
<evidence type="ECO:0000256" key="7">
    <source>
        <dbReference type="ARBA" id="ARBA00048539"/>
    </source>
</evidence>
<dbReference type="GO" id="GO:0032267">
    <property type="term" value="F:tRNA(Ile)-lysidine synthase activity"/>
    <property type="evidence" value="ECO:0007669"/>
    <property type="project" value="UniProtKB-EC"/>
</dbReference>
<dbReference type="SUPFAM" id="SSF82829">
    <property type="entry name" value="MesJ substrate recognition domain-like"/>
    <property type="match status" value="1"/>
</dbReference>
<dbReference type="SMART" id="SM00977">
    <property type="entry name" value="TilS_C"/>
    <property type="match status" value="1"/>
</dbReference>
<evidence type="ECO:0000256" key="8">
    <source>
        <dbReference type="HAMAP-Rule" id="MF_01161"/>
    </source>
</evidence>
<keyword evidence="5 8" id="KW-0547">Nucleotide-binding</keyword>
<gene>
    <name evidence="8 10" type="primary">tilS</name>
    <name evidence="10" type="ORF">PMYSY11_0339</name>
</gene>
<dbReference type="PANTHER" id="PTHR43033">
    <property type="entry name" value="TRNA(ILE)-LYSIDINE SYNTHASE-RELATED"/>
    <property type="match status" value="1"/>
</dbReference>
<accession>A0A653DYC6</accession>
<evidence type="ECO:0000256" key="5">
    <source>
        <dbReference type="ARBA" id="ARBA00022741"/>
    </source>
</evidence>
<dbReference type="InterPro" id="IPR011063">
    <property type="entry name" value="TilS/TtcA_N"/>
</dbReference>
<dbReference type="EC" id="6.3.4.19" evidence="8"/>
<feature type="binding site" evidence="8">
    <location>
        <begin position="25"/>
        <end position="30"/>
    </location>
    <ligand>
        <name>ATP</name>
        <dbReference type="ChEBI" id="CHEBI:30616"/>
    </ligand>
</feature>
<dbReference type="SUPFAM" id="SSF56037">
    <property type="entry name" value="PheT/TilS domain"/>
    <property type="match status" value="1"/>
</dbReference>
<dbReference type="PANTHER" id="PTHR43033:SF1">
    <property type="entry name" value="TRNA(ILE)-LYSIDINE SYNTHASE-RELATED"/>
    <property type="match status" value="1"/>
</dbReference>
<proteinExistence type="inferred from homology"/>
<dbReference type="InterPro" id="IPR012796">
    <property type="entry name" value="Lysidine-tRNA-synth_C"/>
</dbReference>
<comment type="similarity">
    <text evidence="8">Belongs to the tRNA(Ile)-lysidine synthase family.</text>
</comment>
<dbReference type="NCBIfam" id="TIGR02433">
    <property type="entry name" value="lysidine_TilS_C"/>
    <property type="match status" value="1"/>
</dbReference>
<evidence type="ECO:0000256" key="2">
    <source>
        <dbReference type="ARBA" id="ARBA00022490"/>
    </source>
</evidence>
<dbReference type="HAMAP" id="MF_01161">
    <property type="entry name" value="tRNA_Ile_lys_synt"/>
    <property type="match status" value="1"/>
</dbReference>
<evidence type="ECO:0000256" key="3">
    <source>
        <dbReference type="ARBA" id="ARBA00022598"/>
    </source>
</evidence>
<dbReference type="GO" id="GO:0005524">
    <property type="term" value="F:ATP binding"/>
    <property type="evidence" value="ECO:0007669"/>
    <property type="project" value="UniProtKB-UniRule"/>
</dbReference>
<dbReference type="Gene3D" id="1.20.59.20">
    <property type="match status" value="1"/>
</dbReference>
<keyword evidence="6 8" id="KW-0067">ATP-binding</keyword>
<protein>
    <recommendedName>
        <fullName evidence="8">tRNA(Ile)-lysidine synthase</fullName>
        <ecNumber evidence="8">6.3.4.19</ecNumber>
    </recommendedName>
    <alternativeName>
        <fullName evidence="8">tRNA(Ile)-2-lysyl-cytidine synthase</fullName>
    </alternativeName>
    <alternativeName>
        <fullName evidence="8">tRNA(Ile)-lysidine synthetase</fullName>
    </alternativeName>
</protein>
<organism evidence="10">
    <name type="scientific">Pseudomonas marincola</name>
    <dbReference type="NCBI Taxonomy" id="437900"/>
    <lineage>
        <taxon>Bacteria</taxon>
        <taxon>Pseudomonadati</taxon>
        <taxon>Pseudomonadota</taxon>
        <taxon>Gammaproteobacteria</taxon>
        <taxon>Pseudomonadales</taxon>
        <taxon>Pseudomonadaceae</taxon>
        <taxon>Pseudomonas</taxon>
    </lineage>
</organism>
<sequence length="437" mass="48951">MTLCARVLENLAPWRDAPAWRVGFSGGLDSTVLLHVLASLAQREAIPALSAIYIDHGLQAVAQDWPAHCQQFCARLAVPLHVQRVHVDDGPSLERAAREARYRAFDQQLAEGEALLLAQHRDDQAETLMFRLLRGAGVRGLAAMAVSRPLGAGVLLRPLLNVAQAELREYALAHRLSWIEDPSNADQQYSRNYLRHSVLPALHARWPQALGNIARAAEHLGEASQLLDELAIEDLQRAESFETAAWSAVPSLSLPVLRSLSEPRQRNALRYWLRERTTMPDTAHWASWITLRDAAPDASPVWRLAGGEIHRADERLWWLSGDWLRKPQALSQPIISGQWLALPGNGRVRVEGMLPDGAFYIGYRQGGEVLELPERGRRDLKRLLNEHRVPVFIRTRLPLLMCQGRVCAVANVENLDGCSSKLWRLVWQLPTSELGLS</sequence>
<comment type="subcellular location">
    <subcellularLocation>
        <location evidence="1 8">Cytoplasm</location>
    </subcellularLocation>
</comment>